<feature type="domain" description="DUF4246" evidence="1">
    <location>
        <begin position="5"/>
        <end position="93"/>
    </location>
</feature>
<dbReference type="EMBL" id="GG745348">
    <property type="protein sequence ID" value="KNE65824.1"/>
    <property type="molecule type" value="Genomic_DNA"/>
</dbReference>
<dbReference type="InterPro" id="IPR049192">
    <property type="entry name" value="DUF4246_C"/>
</dbReference>
<evidence type="ECO:0000313" key="2">
    <source>
        <dbReference type="EMBL" id="KNE65824.1"/>
    </source>
</evidence>
<dbReference type="InterPro" id="IPR025340">
    <property type="entry name" value="DUF4246"/>
</dbReference>
<gene>
    <name evidence="2" type="ORF">AMAG_09796</name>
</gene>
<dbReference type="Pfam" id="PF14033">
    <property type="entry name" value="DUF4246"/>
    <property type="match status" value="1"/>
</dbReference>
<protein>
    <recommendedName>
        <fullName evidence="1">DUF4246 domain-containing protein</fullName>
    </recommendedName>
</protein>
<proteinExistence type="predicted"/>
<evidence type="ECO:0000313" key="3">
    <source>
        <dbReference type="Proteomes" id="UP000054350"/>
    </source>
</evidence>
<dbReference type="Proteomes" id="UP000054350">
    <property type="component" value="Unassembled WGS sequence"/>
</dbReference>
<dbReference type="PANTHER" id="PTHR33119">
    <property type="entry name" value="IFI3P"/>
    <property type="match status" value="1"/>
</dbReference>
<organism evidence="2 3">
    <name type="scientific">Allomyces macrogynus (strain ATCC 38327)</name>
    <name type="common">Allomyces javanicus var. macrogynus</name>
    <dbReference type="NCBI Taxonomy" id="578462"/>
    <lineage>
        <taxon>Eukaryota</taxon>
        <taxon>Fungi</taxon>
        <taxon>Fungi incertae sedis</taxon>
        <taxon>Blastocladiomycota</taxon>
        <taxon>Blastocladiomycetes</taxon>
        <taxon>Blastocladiales</taxon>
        <taxon>Blastocladiaceae</taxon>
        <taxon>Allomyces</taxon>
    </lineage>
</organism>
<reference evidence="2 3" key="1">
    <citation type="submission" date="2009-11" db="EMBL/GenBank/DDBJ databases">
        <title>Annotation of Allomyces macrogynus ATCC 38327.</title>
        <authorList>
            <consortium name="The Broad Institute Genome Sequencing Platform"/>
            <person name="Russ C."/>
            <person name="Cuomo C."/>
            <person name="Burger G."/>
            <person name="Gray M.W."/>
            <person name="Holland P.W.H."/>
            <person name="King N."/>
            <person name="Lang F.B.F."/>
            <person name="Roger A.J."/>
            <person name="Ruiz-Trillo I."/>
            <person name="Young S.K."/>
            <person name="Zeng Q."/>
            <person name="Gargeya S."/>
            <person name="Fitzgerald M."/>
            <person name="Haas B."/>
            <person name="Abouelleil A."/>
            <person name="Alvarado L."/>
            <person name="Arachchi H.M."/>
            <person name="Berlin A."/>
            <person name="Chapman S.B."/>
            <person name="Gearin G."/>
            <person name="Goldberg J."/>
            <person name="Griggs A."/>
            <person name="Gujja S."/>
            <person name="Hansen M."/>
            <person name="Heiman D."/>
            <person name="Howarth C."/>
            <person name="Larimer J."/>
            <person name="Lui A."/>
            <person name="MacDonald P.J.P."/>
            <person name="McCowen C."/>
            <person name="Montmayeur A."/>
            <person name="Murphy C."/>
            <person name="Neiman D."/>
            <person name="Pearson M."/>
            <person name="Priest M."/>
            <person name="Roberts A."/>
            <person name="Saif S."/>
            <person name="Shea T."/>
            <person name="Sisk P."/>
            <person name="Stolte C."/>
            <person name="Sykes S."/>
            <person name="Wortman J."/>
            <person name="Nusbaum C."/>
            <person name="Birren B."/>
        </authorList>
    </citation>
    <scope>NUCLEOTIDE SEQUENCE [LARGE SCALE GENOMIC DNA]</scope>
    <source>
        <strain evidence="2 3">ATCC 38327</strain>
    </source>
</reference>
<name>A0A0L0SU10_ALLM3</name>
<dbReference type="OrthoDB" id="415532at2759"/>
<evidence type="ECO:0000259" key="1">
    <source>
        <dbReference type="Pfam" id="PF14033"/>
    </source>
</evidence>
<reference evidence="3" key="2">
    <citation type="submission" date="2009-11" db="EMBL/GenBank/DDBJ databases">
        <title>The Genome Sequence of Allomyces macrogynus strain ATCC 38327.</title>
        <authorList>
            <consortium name="The Broad Institute Genome Sequencing Platform"/>
            <person name="Russ C."/>
            <person name="Cuomo C."/>
            <person name="Shea T."/>
            <person name="Young S.K."/>
            <person name="Zeng Q."/>
            <person name="Koehrsen M."/>
            <person name="Haas B."/>
            <person name="Borodovsky M."/>
            <person name="Guigo R."/>
            <person name="Alvarado L."/>
            <person name="Berlin A."/>
            <person name="Borenstein D."/>
            <person name="Chen Z."/>
            <person name="Engels R."/>
            <person name="Freedman E."/>
            <person name="Gellesch M."/>
            <person name="Goldberg J."/>
            <person name="Griggs A."/>
            <person name="Gujja S."/>
            <person name="Heiman D."/>
            <person name="Hepburn T."/>
            <person name="Howarth C."/>
            <person name="Jen D."/>
            <person name="Larson L."/>
            <person name="Lewis B."/>
            <person name="Mehta T."/>
            <person name="Park D."/>
            <person name="Pearson M."/>
            <person name="Roberts A."/>
            <person name="Saif S."/>
            <person name="Shenoy N."/>
            <person name="Sisk P."/>
            <person name="Stolte C."/>
            <person name="Sykes S."/>
            <person name="Walk T."/>
            <person name="White J."/>
            <person name="Yandava C."/>
            <person name="Burger G."/>
            <person name="Gray M.W."/>
            <person name="Holland P.W.H."/>
            <person name="King N."/>
            <person name="Lang F.B.F."/>
            <person name="Roger A.J."/>
            <person name="Ruiz-Trillo I."/>
            <person name="Lander E."/>
            <person name="Nusbaum C."/>
        </authorList>
    </citation>
    <scope>NUCLEOTIDE SEQUENCE [LARGE SCALE GENOMIC DNA]</scope>
    <source>
        <strain evidence="3">ATCC 38327</strain>
    </source>
</reference>
<keyword evidence="3" id="KW-1185">Reference proteome</keyword>
<dbReference type="STRING" id="578462.A0A0L0SU10"/>
<dbReference type="AlphaFoldDB" id="A0A0L0SU10"/>
<accession>A0A0L0SU10</accession>
<dbReference type="VEuPathDB" id="FungiDB:AMAG_09796"/>
<dbReference type="PANTHER" id="PTHR33119:SF1">
    <property type="entry name" value="FE2OG DIOXYGENASE DOMAIN-CONTAINING PROTEIN"/>
    <property type="match status" value="1"/>
</dbReference>
<sequence>MKKPQFIKEDRRGAEIVYGLKDGRMDGSAPTALLQDQDMVTALAGRLVVFPNTYQRQLMPCELVEKSWPGHVKLLCRKSTSRVALQQAEWVADAWACERRAFSPKLPREVVDMIVC</sequence>